<dbReference type="EMBL" id="HACM01004774">
    <property type="protein sequence ID" value="CRZ05216.1"/>
    <property type="molecule type" value="Transcribed_RNA"/>
</dbReference>
<accession>A0A0H5QUG4</accession>
<keyword evidence="1" id="KW-1133">Transmembrane helix</keyword>
<proteinExistence type="predicted"/>
<evidence type="ECO:0000313" key="2">
    <source>
        <dbReference type="EMBL" id="CRZ05216.1"/>
    </source>
</evidence>
<feature type="transmembrane region" description="Helical" evidence="1">
    <location>
        <begin position="48"/>
        <end position="72"/>
    </location>
</feature>
<name>A0A0H5QUG4_9EUKA</name>
<keyword evidence="1" id="KW-0812">Transmembrane</keyword>
<feature type="non-terminal residue" evidence="2">
    <location>
        <position position="1"/>
    </location>
</feature>
<organism evidence="2">
    <name type="scientific">Spongospora subterranea</name>
    <dbReference type="NCBI Taxonomy" id="70186"/>
    <lineage>
        <taxon>Eukaryota</taxon>
        <taxon>Sar</taxon>
        <taxon>Rhizaria</taxon>
        <taxon>Endomyxa</taxon>
        <taxon>Phytomyxea</taxon>
        <taxon>Plasmodiophorida</taxon>
        <taxon>Plasmodiophoridae</taxon>
        <taxon>Spongospora</taxon>
    </lineage>
</organism>
<keyword evidence="1" id="KW-0472">Membrane</keyword>
<reference evidence="2" key="1">
    <citation type="submission" date="2015-04" db="EMBL/GenBank/DDBJ databases">
        <title>The genome sequence of the plant pathogenic Rhizarian Plasmodiophora brassicae reveals insights in its biotrophic life cycle and the origin of chitin synthesis.</title>
        <authorList>
            <person name="Schwelm A."/>
            <person name="Fogelqvist J."/>
            <person name="Knaust A."/>
            <person name="Julke S."/>
            <person name="Lilja T."/>
            <person name="Dhandapani V."/>
            <person name="Bonilla-Rosso G."/>
            <person name="Karlsson M."/>
            <person name="Shevchenko A."/>
            <person name="Choi S.R."/>
            <person name="Kim H.G."/>
            <person name="Park J.Y."/>
            <person name="Lim Y.P."/>
            <person name="Ludwig-Muller J."/>
            <person name="Dixelius C."/>
        </authorList>
    </citation>
    <scope>NUCLEOTIDE SEQUENCE</scope>
    <source>
        <tissue evidence="2">Potato root galls</tissue>
    </source>
</reference>
<dbReference type="AlphaFoldDB" id="A0A0H5QUG4"/>
<evidence type="ECO:0000256" key="1">
    <source>
        <dbReference type="SAM" id="Phobius"/>
    </source>
</evidence>
<protein>
    <submittedName>
        <fullName evidence="2">Uncharacterized protein</fullName>
    </submittedName>
</protein>
<sequence length="117" mass="13301">ILHPYICTDPSRKYLPGNKNQDKVKIVEKGWIKDVPADRKLFYSGDGILFFFLFFVSFKKMAVISVAALMLVDIISRHCYVTNIFSEQPQIIFNMGPQSFVKKAFCVKITLATLCGS</sequence>